<comment type="caution">
    <text evidence="2">The sequence shown here is derived from an EMBL/GenBank/DDBJ whole genome shotgun (WGS) entry which is preliminary data.</text>
</comment>
<feature type="compositionally biased region" description="Low complexity" evidence="1">
    <location>
        <begin position="407"/>
        <end position="423"/>
    </location>
</feature>
<proteinExistence type="predicted"/>
<feature type="compositionally biased region" description="Basic and acidic residues" evidence="1">
    <location>
        <begin position="429"/>
        <end position="438"/>
    </location>
</feature>
<feature type="compositionally biased region" description="Low complexity" evidence="1">
    <location>
        <begin position="9"/>
        <end position="18"/>
    </location>
</feature>
<evidence type="ECO:0000256" key="1">
    <source>
        <dbReference type="SAM" id="MobiDB-lite"/>
    </source>
</evidence>
<organism evidence="2 3">
    <name type="scientific">Tilletia caries</name>
    <name type="common">wheat bunt fungus</name>
    <dbReference type="NCBI Taxonomy" id="13290"/>
    <lineage>
        <taxon>Eukaryota</taxon>
        <taxon>Fungi</taxon>
        <taxon>Dikarya</taxon>
        <taxon>Basidiomycota</taxon>
        <taxon>Ustilaginomycotina</taxon>
        <taxon>Exobasidiomycetes</taxon>
        <taxon>Tilletiales</taxon>
        <taxon>Tilletiaceae</taxon>
        <taxon>Tilletia</taxon>
    </lineage>
</organism>
<reference evidence="2" key="1">
    <citation type="submission" date="2016-04" db="EMBL/GenBank/DDBJ databases">
        <authorList>
            <person name="Nguyen H.D."/>
            <person name="Kesanakurti P."/>
            <person name="Cullis J."/>
            <person name="Levesque C.A."/>
            <person name="Hambleton S."/>
        </authorList>
    </citation>
    <scope>NUCLEOTIDE SEQUENCE</scope>
    <source>
        <strain evidence="2">DAOMC 238032</strain>
    </source>
</reference>
<evidence type="ECO:0008006" key="4">
    <source>
        <dbReference type="Google" id="ProtNLM"/>
    </source>
</evidence>
<feature type="compositionally biased region" description="Low complexity" evidence="1">
    <location>
        <begin position="89"/>
        <end position="100"/>
    </location>
</feature>
<evidence type="ECO:0000313" key="2">
    <source>
        <dbReference type="EMBL" id="KAE8238983.1"/>
    </source>
</evidence>
<name>A0A8T8SFN8_9BASI</name>
<feature type="region of interest" description="Disordered" evidence="1">
    <location>
        <begin position="87"/>
        <end position="135"/>
    </location>
</feature>
<sequence>MAPKPSPPASGTAAATRGSTRKTEPVESADVPPASGDASQSDPGESTPPPSLESISAQLSLLIAGSAKIQHQLDGLATRVDVLESGGVPSADPAASSTTTTPPPSAGLKARDEPHATSASSSSAPAIAGPTASSAPHASLWNHLSAADRNNLACMLGGYGHSLTQLFGPAAAAHSSTPDGVQALTSAVDPVPYGTRILECKPERLGTFTGDPKKLEKFLSDVANIARSNTHPMWDSAVVVAIPQALTGDARTWHAGVSTEQKRSWNTVAKYIEAMRRVFPANKAEQRQLARDRRWQPLVESAMTYFFDKVQLWRHAFAERDNESILAQEIVDGLEATMRAYIRMPSEQPTLELLQSALAEWEPTWREVYHIPLHKSSSSAPTSTAYSATVATVASQPPARPARSELRNSPANSAPSPSRAPAPVRRDKKLSEDFDPARLGRGLRPGTSKENVPFYRIPGSDTTIWCDRPCRRCGGDHFDFAHDHSTSSAQLRVMNAEEVEGYPVATADDDTDVSNPLGF</sequence>
<reference evidence="2" key="2">
    <citation type="journal article" date="2019" name="IMA Fungus">
        <title>Genome sequencing and comparison of five Tilletia species to identify candidate genes for the detection of regulated species infecting wheat.</title>
        <authorList>
            <person name="Nguyen H.D.T."/>
            <person name="Sultana T."/>
            <person name="Kesanakurti P."/>
            <person name="Hambleton S."/>
        </authorList>
    </citation>
    <scope>NUCLEOTIDE SEQUENCE</scope>
    <source>
        <strain evidence="2">DAOMC 238032</strain>
    </source>
</reference>
<accession>A0A8T8SFN8</accession>
<feature type="region of interest" description="Disordered" evidence="1">
    <location>
        <begin position="388"/>
        <end position="451"/>
    </location>
</feature>
<dbReference type="AlphaFoldDB" id="A0A8T8SFN8"/>
<feature type="region of interest" description="Disordered" evidence="1">
    <location>
        <begin position="1"/>
        <end position="54"/>
    </location>
</feature>
<dbReference type="Proteomes" id="UP000077671">
    <property type="component" value="Unassembled WGS sequence"/>
</dbReference>
<protein>
    <recommendedName>
        <fullName evidence="4">Retrotransposon gag domain-containing protein</fullName>
    </recommendedName>
</protein>
<evidence type="ECO:0000313" key="3">
    <source>
        <dbReference type="Proteomes" id="UP000077671"/>
    </source>
</evidence>
<dbReference type="EMBL" id="LWDD02002843">
    <property type="protein sequence ID" value="KAE8238983.1"/>
    <property type="molecule type" value="Genomic_DNA"/>
</dbReference>
<gene>
    <name evidence="2" type="ORF">A4X03_0g8731</name>
</gene>
<feature type="compositionally biased region" description="Low complexity" evidence="1">
    <location>
        <begin position="116"/>
        <end position="135"/>
    </location>
</feature>